<dbReference type="PANTHER" id="PTHR46250">
    <property type="entry name" value="MYB/SANT-LIKE DNA-BINDING DOMAIN PROTEIN-RELATED"/>
    <property type="match status" value="1"/>
</dbReference>
<reference evidence="2 3" key="1">
    <citation type="submission" date="2018-10" db="EMBL/GenBank/DDBJ databases">
        <title>A high-quality apple genome assembly.</title>
        <authorList>
            <person name="Hu J."/>
        </authorList>
    </citation>
    <scope>NUCLEOTIDE SEQUENCE [LARGE SCALE GENOMIC DNA]</scope>
    <source>
        <strain evidence="3">cv. HFTH1</strain>
        <tissue evidence="2">Young leaf</tissue>
    </source>
</reference>
<dbReference type="EMBL" id="RDQH01000331">
    <property type="protein sequence ID" value="RXH98777.1"/>
    <property type="molecule type" value="Genomic_DNA"/>
</dbReference>
<comment type="caution">
    <text evidence="2">The sequence shown here is derived from an EMBL/GenBank/DDBJ whole genome shotgun (WGS) entry which is preliminary data.</text>
</comment>
<accession>A0A498JV09</accession>
<name>A0A498JV09_MALDO</name>
<dbReference type="PANTHER" id="PTHR46250:SF15">
    <property type="entry name" value="OS01G0523800 PROTEIN"/>
    <property type="match status" value="1"/>
</dbReference>
<protein>
    <recommendedName>
        <fullName evidence="4">Myb/SANT-like domain-containing protein</fullName>
    </recommendedName>
</protein>
<sequence length="282" mass="31930">MLKFEQEDAPLANGDISIIREKLRADMYEHASSVSSAKWAESSAHYKLDLNSITEQKKYFALTELLALSGFEWNEEKMMLACEKSAYDEATKGKKDASGLYDKPFPHYHSLGEIYAKDRAMGANAGNADDDEEEVRLKDANVNQHEGEDESGNDFDTSFSVPNTQQQRNAESNTSNISRKRTRVADEMAKQFSIMAKAIADVGPKIDGLVHALSTDINLTEMQQKLDSELTKMEFLSPMDLFKVTNFLAKEHDLLRVFFNMSDERKSAYVTTLLQTWMHNDI</sequence>
<keyword evidence="3" id="KW-1185">Reference proteome</keyword>
<proteinExistence type="predicted"/>
<dbReference type="AlphaFoldDB" id="A0A498JV09"/>
<feature type="compositionally biased region" description="Polar residues" evidence="1">
    <location>
        <begin position="154"/>
        <end position="177"/>
    </location>
</feature>
<dbReference type="Proteomes" id="UP000290289">
    <property type="component" value="Chromosome 5"/>
</dbReference>
<evidence type="ECO:0008006" key="4">
    <source>
        <dbReference type="Google" id="ProtNLM"/>
    </source>
</evidence>
<evidence type="ECO:0000313" key="2">
    <source>
        <dbReference type="EMBL" id="RXH98777.1"/>
    </source>
</evidence>
<evidence type="ECO:0000256" key="1">
    <source>
        <dbReference type="SAM" id="MobiDB-lite"/>
    </source>
</evidence>
<gene>
    <name evidence="2" type="ORF">DVH24_011102</name>
</gene>
<feature type="region of interest" description="Disordered" evidence="1">
    <location>
        <begin position="143"/>
        <end position="182"/>
    </location>
</feature>
<evidence type="ECO:0000313" key="3">
    <source>
        <dbReference type="Proteomes" id="UP000290289"/>
    </source>
</evidence>
<organism evidence="2 3">
    <name type="scientific">Malus domestica</name>
    <name type="common">Apple</name>
    <name type="synonym">Pyrus malus</name>
    <dbReference type="NCBI Taxonomy" id="3750"/>
    <lineage>
        <taxon>Eukaryota</taxon>
        <taxon>Viridiplantae</taxon>
        <taxon>Streptophyta</taxon>
        <taxon>Embryophyta</taxon>
        <taxon>Tracheophyta</taxon>
        <taxon>Spermatophyta</taxon>
        <taxon>Magnoliopsida</taxon>
        <taxon>eudicotyledons</taxon>
        <taxon>Gunneridae</taxon>
        <taxon>Pentapetalae</taxon>
        <taxon>rosids</taxon>
        <taxon>fabids</taxon>
        <taxon>Rosales</taxon>
        <taxon>Rosaceae</taxon>
        <taxon>Amygdaloideae</taxon>
        <taxon>Maleae</taxon>
        <taxon>Malus</taxon>
    </lineage>
</organism>